<feature type="region of interest" description="Disordered" evidence="1">
    <location>
        <begin position="1"/>
        <end position="34"/>
    </location>
</feature>
<evidence type="ECO:0000313" key="2">
    <source>
        <dbReference type="EMBL" id="SDI88151.1"/>
    </source>
</evidence>
<evidence type="ECO:0000313" key="3">
    <source>
        <dbReference type="Proteomes" id="UP000198606"/>
    </source>
</evidence>
<reference evidence="2 3" key="1">
    <citation type="submission" date="2016-10" db="EMBL/GenBank/DDBJ databases">
        <authorList>
            <person name="de Groot N.N."/>
        </authorList>
    </citation>
    <scope>NUCLEOTIDE SEQUENCE [LARGE SCALE GENOMIC DNA]</scope>
    <source>
        <strain evidence="2 3">LMG 18387</strain>
    </source>
</reference>
<feature type="compositionally biased region" description="Pro residues" evidence="1">
    <location>
        <begin position="1"/>
        <end position="10"/>
    </location>
</feature>
<evidence type="ECO:0000256" key="1">
    <source>
        <dbReference type="SAM" id="MobiDB-lite"/>
    </source>
</evidence>
<dbReference type="STRING" id="29435.SAMN05216588_12752"/>
<name>A0A1G8P6L7_9GAMM</name>
<sequence>MAPQVAPPEGPLQYAAGLRDDTRRATRPPLTSMTSPTAVALRHGFVVQAGAPLTIFFNTAPT</sequence>
<dbReference type="AlphaFoldDB" id="A0A1G8P6L7"/>
<protein>
    <submittedName>
        <fullName evidence="2">Uncharacterized protein</fullName>
    </submittedName>
</protein>
<gene>
    <name evidence="2" type="ORF">SAMN05216588_12752</name>
</gene>
<proteinExistence type="predicted"/>
<organism evidence="2 3">
    <name type="scientific">Phytopseudomonas flavescens</name>
    <dbReference type="NCBI Taxonomy" id="29435"/>
    <lineage>
        <taxon>Bacteria</taxon>
        <taxon>Pseudomonadati</taxon>
        <taxon>Pseudomonadota</taxon>
        <taxon>Gammaproteobacteria</taxon>
        <taxon>Pseudomonadales</taxon>
        <taxon>Pseudomonadaceae</taxon>
        <taxon>Phytopseudomonas</taxon>
    </lineage>
</organism>
<dbReference type="Proteomes" id="UP000198606">
    <property type="component" value="Unassembled WGS sequence"/>
</dbReference>
<dbReference type="EMBL" id="FNDG01000027">
    <property type="protein sequence ID" value="SDI88151.1"/>
    <property type="molecule type" value="Genomic_DNA"/>
</dbReference>
<accession>A0A1G8P6L7</accession>